<dbReference type="SMART" id="SM00131">
    <property type="entry name" value="KU"/>
    <property type="match status" value="5"/>
</dbReference>
<feature type="disulfide bond" evidence="3">
    <location>
        <begin position="512"/>
        <end position="529"/>
    </location>
</feature>
<dbReference type="PROSITE" id="PS50026">
    <property type="entry name" value="EGF_3"/>
    <property type="match status" value="5"/>
</dbReference>
<organism evidence="7 8">
    <name type="scientific">Necator americanus</name>
    <name type="common">Human hookworm</name>
    <dbReference type="NCBI Taxonomy" id="51031"/>
    <lineage>
        <taxon>Eukaryota</taxon>
        <taxon>Metazoa</taxon>
        <taxon>Ecdysozoa</taxon>
        <taxon>Nematoda</taxon>
        <taxon>Chromadorea</taxon>
        <taxon>Rhabditida</taxon>
        <taxon>Rhabditina</taxon>
        <taxon>Rhabditomorpha</taxon>
        <taxon>Strongyloidea</taxon>
        <taxon>Ancylostomatidae</taxon>
        <taxon>Bunostominae</taxon>
        <taxon>Necator</taxon>
    </lineage>
</organism>
<feature type="domain" description="BPTI/Kunitz inhibitor" evidence="6">
    <location>
        <begin position="279"/>
        <end position="335"/>
    </location>
</feature>
<dbReference type="InterPro" id="IPR001881">
    <property type="entry name" value="EGF-like_Ca-bd_dom"/>
</dbReference>
<dbReference type="Gene3D" id="4.10.410.10">
    <property type="entry name" value="Pancreatic trypsin inhibitor Kunitz domain"/>
    <property type="match status" value="5"/>
</dbReference>
<dbReference type="Gene3D" id="2.10.25.10">
    <property type="entry name" value="Laminin"/>
    <property type="match status" value="6"/>
</dbReference>
<accession>A0ABR1E792</accession>
<dbReference type="PROSITE" id="PS50279">
    <property type="entry name" value="BPTI_KUNITZ_2"/>
    <property type="match status" value="5"/>
</dbReference>
<feature type="domain" description="EGF-like" evidence="5">
    <location>
        <begin position="585"/>
        <end position="623"/>
    </location>
</feature>
<reference evidence="7 8" key="1">
    <citation type="submission" date="2023-08" db="EMBL/GenBank/DDBJ databases">
        <title>A Necator americanus chromosomal reference genome.</title>
        <authorList>
            <person name="Ilik V."/>
            <person name="Petrzelkova K.J."/>
            <person name="Pardy F."/>
            <person name="Fuh T."/>
            <person name="Niatou-Singa F.S."/>
            <person name="Gouil Q."/>
            <person name="Baker L."/>
            <person name="Ritchie M.E."/>
            <person name="Jex A.R."/>
            <person name="Gazzola D."/>
            <person name="Li H."/>
            <person name="Toshio Fujiwara R."/>
            <person name="Zhan B."/>
            <person name="Aroian R.V."/>
            <person name="Pafco B."/>
            <person name="Schwarz E.M."/>
        </authorList>
    </citation>
    <scope>NUCLEOTIDE SEQUENCE [LARGE SCALE GENOMIC DNA]</scope>
    <source>
        <strain evidence="7 8">Aroian</strain>
        <tissue evidence="7">Whole animal</tissue>
    </source>
</reference>
<dbReference type="PANTHER" id="PTHR24033">
    <property type="entry name" value="EGF-LIKE DOMAIN-CONTAINING PROTEIN"/>
    <property type="match status" value="1"/>
</dbReference>
<dbReference type="InterPro" id="IPR020901">
    <property type="entry name" value="Prtase_inh_Kunz-CS"/>
</dbReference>
<dbReference type="Proteomes" id="UP001303046">
    <property type="component" value="Unassembled WGS sequence"/>
</dbReference>
<comment type="caution">
    <text evidence="3">Lacks conserved residue(s) required for the propagation of feature annotation.</text>
</comment>
<gene>
    <name evidence="7" type="primary">Necator_chrV.g20682</name>
    <name evidence="7" type="ORF">RB195_015889</name>
</gene>
<dbReference type="InterPro" id="IPR018097">
    <property type="entry name" value="EGF_Ca-bd_CS"/>
</dbReference>
<evidence type="ECO:0008006" key="9">
    <source>
        <dbReference type="Google" id="ProtNLM"/>
    </source>
</evidence>
<dbReference type="InterPro" id="IPR049883">
    <property type="entry name" value="NOTCH1_EGF-like"/>
</dbReference>
<dbReference type="EMBL" id="JAVFWL010000005">
    <property type="protein sequence ID" value="KAK6758343.1"/>
    <property type="molecule type" value="Genomic_DNA"/>
</dbReference>
<name>A0ABR1E792_NECAM</name>
<dbReference type="InterPro" id="IPR051830">
    <property type="entry name" value="NOTCH_homolog"/>
</dbReference>
<feature type="disulfide bond" evidence="3">
    <location>
        <begin position="531"/>
        <end position="540"/>
    </location>
</feature>
<evidence type="ECO:0000256" key="4">
    <source>
        <dbReference type="SAM" id="MobiDB-lite"/>
    </source>
</evidence>
<feature type="domain" description="BPTI/Kunitz inhibitor" evidence="6">
    <location>
        <begin position="414"/>
        <end position="470"/>
    </location>
</feature>
<protein>
    <recommendedName>
        <fullName evidence="9">EGF-like domain protein</fullName>
    </recommendedName>
</protein>
<feature type="region of interest" description="Disordered" evidence="4">
    <location>
        <begin position="655"/>
        <end position="717"/>
    </location>
</feature>
<evidence type="ECO:0000313" key="7">
    <source>
        <dbReference type="EMBL" id="KAK6758343.1"/>
    </source>
</evidence>
<feature type="domain" description="EGF-like" evidence="5">
    <location>
        <begin position="545"/>
        <end position="582"/>
    </location>
</feature>
<dbReference type="CDD" id="cd00054">
    <property type="entry name" value="EGF_CA"/>
    <property type="match status" value="5"/>
</dbReference>
<proteinExistence type="predicted"/>
<comment type="caution">
    <text evidence="7">The sequence shown here is derived from an EMBL/GenBank/DDBJ whole genome shotgun (WGS) entry which is preliminary data.</text>
</comment>
<dbReference type="Pfam" id="PF00014">
    <property type="entry name" value="Kunitz_BPTI"/>
    <property type="match status" value="5"/>
</dbReference>
<keyword evidence="8" id="KW-1185">Reference proteome</keyword>
<dbReference type="SMART" id="SM00181">
    <property type="entry name" value="EGF"/>
    <property type="match status" value="7"/>
</dbReference>
<dbReference type="PROSITE" id="PS00280">
    <property type="entry name" value="BPTI_KUNITZ_1"/>
    <property type="match status" value="2"/>
</dbReference>
<feature type="domain" description="BPTI/Kunitz inhibitor" evidence="6">
    <location>
        <begin position="1"/>
        <end position="40"/>
    </location>
</feature>
<evidence type="ECO:0000256" key="1">
    <source>
        <dbReference type="ARBA" id="ARBA00022536"/>
    </source>
</evidence>
<dbReference type="PROSITE" id="PS00022">
    <property type="entry name" value="EGF_1"/>
    <property type="match status" value="2"/>
</dbReference>
<evidence type="ECO:0000256" key="3">
    <source>
        <dbReference type="PROSITE-ProRule" id="PRU00076"/>
    </source>
</evidence>
<dbReference type="PROSITE" id="PS01187">
    <property type="entry name" value="EGF_CA"/>
    <property type="match status" value="2"/>
</dbReference>
<feature type="domain" description="EGF-like" evidence="5">
    <location>
        <begin position="233"/>
        <end position="273"/>
    </location>
</feature>
<dbReference type="CDD" id="cd00109">
    <property type="entry name" value="Kunitz-type"/>
    <property type="match status" value="1"/>
</dbReference>
<sequence>MPATKWFWDEVDESCKEFHYGGCMGNKNRFNTKHECLKMCRYKLFNPVAVPDLCLLEPDPGYCNDERKGQWWFYFNSDAGVCEKFFFYGCGGNDNKFYSLHMCNKVCGERLSPQIACEHCDLRTSFCKSHSKFNYTCECRIGYEKNQYGECIDIDECRGYKAACDRNAWCSNTVGSYNCECMASYRGDGKHCTYVGLGRSSLDCKDCSPDATCENGICQCKEGFEGDGFNCTDVNECLRSPYVCDKNAECMNREGSFICSCLSGYAGNGYNCTQTKNACLDKFDRGYQETCGGENWRQHFFLDHQSKTCQAFWYDGCKGRSRNIFSDYETCAQMCEETSILTRAEVCWDKFDMNYRNQCLNGQWEQRFYFDHASLTCRQFWYDGCRSDSRNMFEDMLTCQWLCETQPMYKSRACLQDFDEHYKNQCNGGRWRQQYYFDRNIKRCIAFWYDGCTGESENLFQDEQTCLMTCENPAKKDPLKPWHSGDKHKMKEKLEDIYKPNLTDICAVANPCQNNGTCIFVWKKNTHYCKCQAGFTGTNCTEKIDFDPCATNPCQNGATCTAKVQKGKATYECYCAPGFGGPKCDQRPCDVNPCLHNGTCRTTAGFSSYFCDCKDGYGGKNCDIAISKKPPEERYGSKVLLVSSGKEEWIQQMKERLGGKKKTTPAPVADEPYKDPKTKKREREEREKQEAEKKQKEELEQETKKAEAERQMEEKRVEAEKRLNETLYNNHASRDYSTLVGVTVSVLFPLVILSDGILC</sequence>
<feature type="domain" description="BPTI/Kunitz inhibitor" evidence="6">
    <location>
        <begin position="347"/>
        <end position="403"/>
    </location>
</feature>
<dbReference type="PRINTS" id="PR00759">
    <property type="entry name" value="BASICPTASE"/>
</dbReference>
<feature type="disulfide bond" evidence="3">
    <location>
        <begin position="613"/>
        <end position="622"/>
    </location>
</feature>
<dbReference type="InterPro" id="IPR000742">
    <property type="entry name" value="EGF"/>
</dbReference>
<keyword evidence="2 3" id="KW-1015">Disulfide bond</keyword>
<feature type="compositionally biased region" description="Basic and acidic residues" evidence="4">
    <location>
        <begin position="671"/>
        <end position="717"/>
    </location>
</feature>
<dbReference type="PANTHER" id="PTHR24033:SF151">
    <property type="entry name" value="NOTCH 2"/>
    <property type="match status" value="1"/>
</dbReference>
<dbReference type="SMART" id="SM00179">
    <property type="entry name" value="EGF_CA"/>
    <property type="match status" value="5"/>
</dbReference>
<dbReference type="Pfam" id="PF00008">
    <property type="entry name" value="EGF"/>
    <property type="match status" value="3"/>
</dbReference>
<dbReference type="SUPFAM" id="SSF57196">
    <property type="entry name" value="EGF/Laminin"/>
    <property type="match status" value="5"/>
</dbReference>
<dbReference type="Pfam" id="PF07645">
    <property type="entry name" value="EGF_CA"/>
    <property type="match status" value="2"/>
</dbReference>
<evidence type="ECO:0000259" key="5">
    <source>
        <dbReference type="PROSITE" id="PS50026"/>
    </source>
</evidence>
<evidence type="ECO:0000256" key="2">
    <source>
        <dbReference type="ARBA" id="ARBA00023157"/>
    </source>
</evidence>
<dbReference type="InterPro" id="IPR002223">
    <property type="entry name" value="Kunitz_BPTI"/>
</dbReference>
<dbReference type="PROSITE" id="PS00010">
    <property type="entry name" value="ASX_HYDROXYL"/>
    <property type="match status" value="2"/>
</dbReference>
<feature type="domain" description="EGF-like" evidence="5">
    <location>
        <begin position="153"/>
        <end position="193"/>
    </location>
</feature>
<evidence type="ECO:0000259" key="6">
    <source>
        <dbReference type="PROSITE" id="PS50279"/>
    </source>
</evidence>
<feature type="domain" description="EGF-like" evidence="5">
    <location>
        <begin position="502"/>
        <end position="541"/>
    </location>
</feature>
<feature type="domain" description="BPTI/Kunitz inhibitor" evidence="6">
    <location>
        <begin position="54"/>
        <end position="107"/>
    </location>
</feature>
<keyword evidence="1 3" id="KW-0245">EGF-like domain</keyword>
<dbReference type="InterPro" id="IPR036880">
    <property type="entry name" value="Kunitz_BPTI_sf"/>
</dbReference>
<dbReference type="PROSITE" id="PS01186">
    <property type="entry name" value="EGF_2"/>
    <property type="match status" value="3"/>
</dbReference>
<evidence type="ECO:0000313" key="8">
    <source>
        <dbReference type="Proteomes" id="UP001303046"/>
    </source>
</evidence>
<dbReference type="InterPro" id="IPR000152">
    <property type="entry name" value="EGF-type_Asp/Asn_hydroxyl_site"/>
</dbReference>
<feature type="disulfide bond" evidence="3">
    <location>
        <begin position="594"/>
        <end position="611"/>
    </location>
</feature>
<dbReference type="SUPFAM" id="SSF57362">
    <property type="entry name" value="BPTI-like"/>
    <property type="match status" value="5"/>
</dbReference>